<name>A0A1F7WIF0_9BACT</name>
<evidence type="ECO:0000256" key="1">
    <source>
        <dbReference type="SAM" id="Phobius"/>
    </source>
</evidence>
<protein>
    <submittedName>
        <fullName evidence="2">Uncharacterized protein</fullName>
    </submittedName>
</protein>
<feature type="transmembrane region" description="Helical" evidence="1">
    <location>
        <begin position="92"/>
        <end position="112"/>
    </location>
</feature>
<feature type="transmembrane region" description="Helical" evidence="1">
    <location>
        <begin position="5"/>
        <end position="26"/>
    </location>
</feature>
<keyword evidence="1" id="KW-0812">Transmembrane</keyword>
<feature type="transmembrane region" description="Helical" evidence="1">
    <location>
        <begin position="160"/>
        <end position="177"/>
    </location>
</feature>
<reference evidence="2 3" key="1">
    <citation type="journal article" date="2016" name="Nat. Commun.">
        <title>Thousands of microbial genomes shed light on interconnected biogeochemical processes in an aquifer system.</title>
        <authorList>
            <person name="Anantharaman K."/>
            <person name="Brown C.T."/>
            <person name="Hug L.A."/>
            <person name="Sharon I."/>
            <person name="Castelle C.J."/>
            <person name="Probst A.J."/>
            <person name="Thomas B.C."/>
            <person name="Singh A."/>
            <person name="Wilkins M.J."/>
            <person name="Karaoz U."/>
            <person name="Brodie E.L."/>
            <person name="Williams K.H."/>
            <person name="Hubbard S.S."/>
            <person name="Banfield J.F."/>
        </authorList>
    </citation>
    <scope>NUCLEOTIDE SEQUENCE [LARGE SCALE GENOMIC DNA]</scope>
</reference>
<organism evidence="2 3">
    <name type="scientific">Candidatus Woesebacteria bacterium GWA1_41_8</name>
    <dbReference type="NCBI Taxonomy" id="1802471"/>
    <lineage>
        <taxon>Bacteria</taxon>
        <taxon>Candidatus Woeseibacteriota</taxon>
    </lineage>
</organism>
<dbReference type="STRING" id="1802471.A2115_03720"/>
<dbReference type="Proteomes" id="UP000176198">
    <property type="component" value="Unassembled WGS sequence"/>
</dbReference>
<evidence type="ECO:0000313" key="2">
    <source>
        <dbReference type="EMBL" id="OGM01938.1"/>
    </source>
</evidence>
<gene>
    <name evidence="2" type="ORF">A2115_03720</name>
</gene>
<comment type="caution">
    <text evidence="2">The sequence shown here is derived from an EMBL/GenBank/DDBJ whole genome shotgun (WGS) entry which is preliminary data.</text>
</comment>
<dbReference type="AlphaFoldDB" id="A0A1F7WIF0"/>
<keyword evidence="1" id="KW-0472">Membrane</keyword>
<sequence>MKRDLLTHFSFMLALFILIAVANHWFTLTYIVPFAVGGLIGTLLPDVDHFIYAYITSPTDLTSQRVAGLLSQRQFFKAWDLLVITRAERRELIFHTIYFQLIFWVFALLVITSSGSTLAQGIVTAFALHLLIDQVTDFMQTKNINNWFDKLNITLDIEQTRWYLIGNFITLIVFGFFI</sequence>
<keyword evidence="1" id="KW-1133">Transmembrane helix</keyword>
<dbReference type="EMBL" id="MGFJ01000035">
    <property type="protein sequence ID" value="OGM01938.1"/>
    <property type="molecule type" value="Genomic_DNA"/>
</dbReference>
<feature type="transmembrane region" description="Helical" evidence="1">
    <location>
        <begin position="32"/>
        <end position="55"/>
    </location>
</feature>
<proteinExistence type="predicted"/>
<evidence type="ECO:0000313" key="3">
    <source>
        <dbReference type="Proteomes" id="UP000176198"/>
    </source>
</evidence>
<accession>A0A1F7WIF0</accession>